<dbReference type="AlphaFoldDB" id="A0A146K2U1"/>
<feature type="transmembrane region" description="Helical" evidence="1">
    <location>
        <begin position="24"/>
        <end position="46"/>
    </location>
</feature>
<protein>
    <submittedName>
        <fullName evidence="2">Transmembrane domain-containing protein</fullName>
    </submittedName>
</protein>
<sequence length="89" mass="10241">QNPPPEEELFTGCLSCLNDGVSPLVMTLSIVVCILCIFSGVFVTYVNFKFGLPFLILTIIFCILWNIFLLMYRKENPYKEVNEKVKMLE</sequence>
<keyword evidence="1 2" id="KW-0812">Transmembrane</keyword>
<feature type="non-terminal residue" evidence="2">
    <location>
        <position position="1"/>
    </location>
</feature>
<dbReference type="EMBL" id="GDID01005838">
    <property type="protein sequence ID" value="JAP90768.1"/>
    <property type="molecule type" value="Transcribed_RNA"/>
</dbReference>
<evidence type="ECO:0000313" key="2">
    <source>
        <dbReference type="EMBL" id="JAP90768.1"/>
    </source>
</evidence>
<organism evidence="2">
    <name type="scientific">Trepomonas sp. PC1</name>
    <dbReference type="NCBI Taxonomy" id="1076344"/>
    <lineage>
        <taxon>Eukaryota</taxon>
        <taxon>Metamonada</taxon>
        <taxon>Diplomonadida</taxon>
        <taxon>Hexamitidae</taxon>
        <taxon>Hexamitinae</taxon>
        <taxon>Trepomonas</taxon>
    </lineage>
</organism>
<evidence type="ECO:0000256" key="1">
    <source>
        <dbReference type="SAM" id="Phobius"/>
    </source>
</evidence>
<name>A0A146K2U1_9EUKA</name>
<reference evidence="2" key="1">
    <citation type="submission" date="2015-07" db="EMBL/GenBank/DDBJ databases">
        <title>Adaptation to a free-living lifestyle via gene acquisitions in the diplomonad Trepomonas sp. PC1.</title>
        <authorList>
            <person name="Xu F."/>
            <person name="Jerlstrom-Hultqvist J."/>
            <person name="Kolisko M."/>
            <person name="Simpson A.G.B."/>
            <person name="Roger A.J."/>
            <person name="Svard S.G."/>
            <person name="Andersson J.O."/>
        </authorList>
    </citation>
    <scope>NUCLEOTIDE SEQUENCE</scope>
    <source>
        <strain evidence="2">PC1</strain>
    </source>
</reference>
<accession>A0A146K2U1</accession>
<keyword evidence="1" id="KW-1133">Transmembrane helix</keyword>
<gene>
    <name evidence="2" type="ORF">TPC1_17838</name>
</gene>
<feature type="transmembrane region" description="Helical" evidence="1">
    <location>
        <begin position="52"/>
        <end position="72"/>
    </location>
</feature>
<proteinExistence type="predicted"/>
<keyword evidence="1" id="KW-0472">Membrane</keyword>
<feature type="non-terminal residue" evidence="2">
    <location>
        <position position="89"/>
    </location>
</feature>